<dbReference type="Proteomes" id="UP001166674">
    <property type="component" value="Unassembled WGS sequence"/>
</dbReference>
<sequence length="162" mass="17917">MSATDHRSSALIPAHLIMDFHVPLLVELISDKKNSLGSIRLSITFYHHLLYQGFAATRLFVKKSCIVHKMSKDAMPSIQALDALVKEKKLQGKGPRKPSPKGLMYSVNPNQVDDLNRFGENIAGMCRGIPTYVADEIQSEFPPDCTLQVGAGRVIRLSRACP</sequence>
<dbReference type="PROSITE" id="PS50869">
    <property type="entry name" value="BRICHOS"/>
    <property type="match status" value="1"/>
</dbReference>
<dbReference type="PANTHER" id="PTHR16483">
    <property type="entry name" value="GASTROKINE 1"/>
    <property type="match status" value="1"/>
</dbReference>
<proteinExistence type="predicted"/>
<protein>
    <submittedName>
        <fullName evidence="3">Gastrokine-1</fullName>
    </submittedName>
</protein>
<organism evidence="3 4">
    <name type="scientific">Sciurus carolinensis</name>
    <name type="common">Eastern gray squirrel</name>
    <dbReference type="NCBI Taxonomy" id="30640"/>
    <lineage>
        <taxon>Eukaryota</taxon>
        <taxon>Metazoa</taxon>
        <taxon>Chordata</taxon>
        <taxon>Craniata</taxon>
        <taxon>Vertebrata</taxon>
        <taxon>Euteleostomi</taxon>
        <taxon>Mammalia</taxon>
        <taxon>Eutheria</taxon>
        <taxon>Euarchontoglires</taxon>
        <taxon>Glires</taxon>
        <taxon>Rodentia</taxon>
        <taxon>Sciuromorpha</taxon>
        <taxon>Sciuridae</taxon>
        <taxon>Sciurinae</taxon>
        <taxon>Sciurini</taxon>
        <taxon>Sciurus</taxon>
    </lineage>
</organism>
<dbReference type="InterPro" id="IPR007084">
    <property type="entry name" value="BRICHOS_dom"/>
</dbReference>
<evidence type="ECO:0000259" key="2">
    <source>
        <dbReference type="PROSITE" id="PS50869"/>
    </source>
</evidence>
<evidence type="ECO:0000313" key="3">
    <source>
        <dbReference type="EMBL" id="MBZ3885463.1"/>
    </source>
</evidence>
<dbReference type="InterPro" id="IPR051772">
    <property type="entry name" value="Gastrokine"/>
</dbReference>
<reference evidence="3" key="1">
    <citation type="submission" date="2020-03" db="EMBL/GenBank/DDBJ databases">
        <title>Studies in the Genomics of Life Span.</title>
        <authorList>
            <person name="Glass D."/>
        </authorList>
    </citation>
    <scope>NUCLEOTIDE SEQUENCE</scope>
    <source>
        <strain evidence="3">SUZIE</strain>
        <tissue evidence="3">Muscle</tissue>
    </source>
</reference>
<feature type="domain" description="BRICHOS" evidence="2">
    <location>
        <begin position="38"/>
        <end position="134"/>
    </location>
</feature>
<dbReference type="Pfam" id="PF04089">
    <property type="entry name" value="BRICHOS"/>
    <property type="match status" value="1"/>
</dbReference>
<accession>A0AA41T265</accession>
<evidence type="ECO:0000313" key="4">
    <source>
        <dbReference type="Proteomes" id="UP001166674"/>
    </source>
</evidence>
<dbReference type="SMART" id="SM01039">
    <property type="entry name" value="BRICHOS"/>
    <property type="match status" value="1"/>
</dbReference>
<keyword evidence="4" id="KW-1185">Reference proteome</keyword>
<dbReference type="EMBL" id="JAATJV010400078">
    <property type="protein sequence ID" value="MBZ3885463.1"/>
    <property type="molecule type" value="Genomic_DNA"/>
</dbReference>
<gene>
    <name evidence="3" type="ORF">SUZIE_183070</name>
</gene>
<comment type="caution">
    <text evidence="3">The sequence shown here is derived from an EMBL/GenBank/DDBJ whole genome shotgun (WGS) entry which is preliminary data.</text>
</comment>
<dbReference type="AlphaFoldDB" id="A0AA41T265"/>
<keyword evidence="1" id="KW-1015">Disulfide bond</keyword>
<dbReference type="Gene3D" id="3.30.390.150">
    <property type="match status" value="1"/>
</dbReference>
<name>A0AA41T265_SCICA</name>
<evidence type="ECO:0000256" key="1">
    <source>
        <dbReference type="ARBA" id="ARBA00023157"/>
    </source>
</evidence>